<organism evidence="2">
    <name type="scientific">Arundo donax</name>
    <name type="common">Giant reed</name>
    <name type="synonym">Donax arundinaceus</name>
    <dbReference type="NCBI Taxonomy" id="35708"/>
    <lineage>
        <taxon>Eukaryota</taxon>
        <taxon>Viridiplantae</taxon>
        <taxon>Streptophyta</taxon>
        <taxon>Embryophyta</taxon>
        <taxon>Tracheophyta</taxon>
        <taxon>Spermatophyta</taxon>
        <taxon>Magnoliopsida</taxon>
        <taxon>Liliopsida</taxon>
        <taxon>Poales</taxon>
        <taxon>Poaceae</taxon>
        <taxon>PACMAD clade</taxon>
        <taxon>Arundinoideae</taxon>
        <taxon>Arundineae</taxon>
        <taxon>Arundo</taxon>
    </lineage>
</organism>
<sequence length="108" mass="11848">MSPQILIGASSSRRLAWLRKISRETEQSWRISDSESCTCFPGRAVRTSSRRRRMSSRSAASIPPPCPPAAAIPSPGLAWRDRSVELGFRAARREGGGGRREAGRPDRG</sequence>
<feature type="region of interest" description="Disordered" evidence="1">
    <location>
        <begin position="89"/>
        <end position="108"/>
    </location>
</feature>
<dbReference type="EMBL" id="GBRH01215894">
    <property type="protein sequence ID" value="JAD82001.1"/>
    <property type="molecule type" value="Transcribed_RNA"/>
</dbReference>
<reference evidence="2" key="2">
    <citation type="journal article" date="2015" name="Data Brief">
        <title>Shoot transcriptome of the giant reed, Arundo donax.</title>
        <authorList>
            <person name="Barrero R.A."/>
            <person name="Guerrero F.D."/>
            <person name="Moolhuijzen P."/>
            <person name="Goolsby J.A."/>
            <person name="Tidwell J."/>
            <person name="Bellgard S.E."/>
            <person name="Bellgard M.I."/>
        </authorList>
    </citation>
    <scope>NUCLEOTIDE SEQUENCE</scope>
    <source>
        <tissue evidence="2">Shoot tissue taken approximately 20 cm above the soil surface</tissue>
    </source>
</reference>
<evidence type="ECO:0000256" key="1">
    <source>
        <dbReference type="SAM" id="MobiDB-lite"/>
    </source>
</evidence>
<reference evidence="2" key="1">
    <citation type="submission" date="2014-09" db="EMBL/GenBank/DDBJ databases">
        <authorList>
            <person name="Magalhaes I.L.F."/>
            <person name="Oliveira U."/>
            <person name="Santos F.R."/>
            <person name="Vidigal T.H.D.A."/>
            <person name="Brescovit A.D."/>
            <person name="Santos A.J."/>
        </authorList>
    </citation>
    <scope>NUCLEOTIDE SEQUENCE</scope>
    <source>
        <tissue evidence="2">Shoot tissue taken approximately 20 cm above the soil surface</tissue>
    </source>
</reference>
<accession>A0A0A9D2I4</accession>
<feature type="region of interest" description="Disordered" evidence="1">
    <location>
        <begin position="46"/>
        <end position="75"/>
    </location>
</feature>
<proteinExistence type="predicted"/>
<protein>
    <submittedName>
        <fullName evidence="2">Uncharacterized protein</fullName>
    </submittedName>
</protein>
<evidence type="ECO:0000313" key="2">
    <source>
        <dbReference type="EMBL" id="JAD82001.1"/>
    </source>
</evidence>
<name>A0A0A9D2I4_ARUDO</name>
<dbReference type="AlphaFoldDB" id="A0A0A9D2I4"/>
<feature type="compositionally biased region" description="Basic and acidic residues" evidence="1">
    <location>
        <begin position="91"/>
        <end position="108"/>
    </location>
</feature>